<dbReference type="Pfam" id="PF06985">
    <property type="entry name" value="HET"/>
    <property type="match status" value="1"/>
</dbReference>
<reference evidence="2" key="1">
    <citation type="submission" date="2021-07" db="EMBL/GenBank/DDBJ databases">
        <authorList>
            <person name="Durling M."/>
        </authorList>
    </citation>
    <scope>NUCLEOTIDE SEQUENCE</scope>
</reference>
<protein>
    <recommendedName>
        <fullName evidence="1">Heterokaryon incompatibility domain-containing protein</fullName>
    </recommendedName>
</protein>
<dbReference type="EMBL" id="CAJVRM010000714">
    <property type="protein sequence ID" value="CAG8983142.1"/>
    <property type="molecule type" value="Genomic_DNA"/>
</dbReference>
<name>A0A9N9M0J8_9HELO</name>
<dbReference type="AlphaFoldDB" id="A0A9N9M0J8"/>
<dbReference type="PANTHER" id="PTHR24148">
    <property type="entry name" value="ANKYRIN REPEAT DOMAIN-CONTAINING PROTEIN 39 HOMOLOG-RELATED"/>
    <property type="match status" value="1"/>
</dbReference>
<gene>
    <name evidence="2" type="ORF">HYALB_00004585</name>
</gene>
<sequence>MNTDTSLISNREAPLLHYKPLNAETREISLVTIQPALSYVWGETGNPDLMREVLIDGVLSSVTINLEVALRYLRYKPEPRVMWIDAICINQKDLDERGSQVMHVGSVYSMASRVVAWLGEEYEDSNLAFDAFGALPTTEAQHWDSEKNPSFDQCYLGSKYLLAMRKVLRRPWWQRVWIIQESILASNLLFTCGNRSISADKISAMHSSCKFHVHNCCRKVLWSRRPHSTSETVMLWYWRNMNLRARSDRPSLSRLLSGFRNYQCYDPRDKSYGLLGLCNGAERRTILPNYSIDTSTVYHQVVLNTIAFQESLEIFSHIGFNRLSDRSSESLPSWIPAWSLEIERHTMQALLYRQEDVCLYNALGDSTTSAICVEPGVLNLKGILF</sequence>
<evidence type="ECO:0000313" key="3">
    <source>
        <dbReference type="Proteomes" id="UP000701801"/>
    </source>
</evidence>
<keyword evidence="3" id="KW-1185">Reference proteome</keyword>
<organism evidence="2 3">
    <name type="scientific">Hymenoscyphus albidus</name>
    <dbReference type="NCBI Taxonomy" id="595503"/>
    <lineage>
        <taxon>Eukaryota</taxon>
        <taxon>Fungi</taxon>
        <taxon>Dikarya</taxon>
        <taxon>Ascomycota</taxon>
        <taxon>Pezizomycotina</taxon>
        <taxon>Leotiomycetes</taxon>
        <taxon>Helotiales</taxon>
        <taxon>Helotiaceae</taxon>
        <taxon>Hymenoscyphus</taxon>
    </lineage>
</organism>
<dbReference type="Proteomes" id="UP000701801">
    <property type="component" value="Unassembled WGS sequence"/>
</dbReference>
<comment type="caution">
    <text evidence="2">The sequence shown here is derived from an EMBL/GenBank/DDBJ whole genome shotgun (WGS) entry which is preliminary data.</text>
</comment>
<evidence type="ECO:0000313" key="2">
    <source>
        <dbReference type="EMBL" id="CAG8983142.1"/>
    </source>
</evidence>
<evidence type="ECO:0000259" key="1">
    <source>
        <dbReference type="Pfam" id="PF06985"/>
    </source>
</evidence>
<accession>A0A9N9M0J8</accession>
<proteinExistence type="predicted"/>
<feature type="domain" description="Heterokaryon incompatibility" evidence="1">
    <location>
        <begin position="36"/>
        <end position="181"/>
    </location>
</feature>
<dbReference type="OrthoDB" id="3598674at2759"/>
<dbReference type="InterPro" id="IPR010730">
    <property type="entry name" value="HET"/>
</dbReference>
<dbReference type="InterPro" id="IPR052895">
    <property type="entry name" value="HetReg/Transcr_Mod"/>
</dbReference>
<dbReference type="PANTHER" id="PTHR24148:SF78">
    <property type="entry name" value="HETEROKARYON INCOMPATIBILITY DOMAIN-CONTAINING PROTEIN"/>
    <property type="match status" value="1"/>
</dbReference>